<evidence type="ECO:0000313" key="3">
    <source>
        <dbReference type="Proteomes" id="UP000823388"/>
    </source>
</evidence>
<keyword evidence="3" id="KW-1185">Reference proteome</keyword>
<protein>
    <submittedName>
        <fullName evidence="2">Uncharacterized protein</fullName>
    </submittedName>
</protein>
<dbReference type="EMBL" id="CM029039">
    <property type="protein sequence ID" value="KAG2647061.1"/>
    <property type="molecule type" value="Genomic_DNA"/>
</dbReference>
<comment type="caution">
    <text evidence="2">The sequence shown here is derived from an EMBL/GenBank/DDBJ whole genome shotgun (WGS) entry which is preliminary data.</text>
</comment>
<dbReference type="AlphaFoldDB" id="A0A8T0WC09"/>
<reference evidence="2" key="1">
    <citation type="submission" date="2020-05" db="EMBL/GenBank/DDBJ databases">
        <title>WGS assembly of Panicum virgatum.</title>
        <authorList>
            <person name="Lovell J.T."/>
            <person name="Jenkins J."/>
            <person name="Shu S."/>
            <person name="Juenger T.E."/>
            <person name="Schmutz J."/>
        </authorList>
    </citation>
    <scope>NUCLEOTIDE SEQUENCE</scope>
    <source>
        <strain evidence="2">AP13</strain>
    </source>
</reference>
<evidence type="ECO:0000313" key="2">
    <source>
        <dbReference type="EMBL" id="KAG2647061.1"/>
    </source>
</evidence>
<feature type="region of interest" description="Disordered" evidence="1">
    <location>
        <begin position="1"/>
        <end position="111"/>
    </location>
</feature>
<organism evidence="2 3">
    <name type="scientific">Panicum virgatum</name>
    <name type="common">Blackwell switchgrass</name>
    <dbReference type="NCBI Taxonomy" id="38727"/>
    <lineage>
        <taxon>Eukaryota</taxon>
        <taxon>Viridiplantae</taxon>
        <taxon>Streptophyta</taxon>
        <taxon>Embryophyta</taxon>
        <taxon>Tracheophyta</taxon>
        <taxon>Spermatophyta</taxon>
        <taxon>Magnoliopsida</taxon>
        <taxon>Liliopsida</taxon>
        <taxon>Poales</taxon>
        <taxon>Poaceae</taxon>
        <taxon>PACMAD clade</taxon>
        <taxon>Panicoideae</taxon>
        <taxon>Panicodae</taxon>
        <taxon>Paniceae</taxon>
        <taxon>Panicinae</taxon>
        <taxon>Panicum</taxon>
        <taxon>Panicum sect. Hiantes</taxon>
    </lineage>
</organism>
<name>A0A8T0WC09_PANVG</name>
<proteinExistence type="predicted"/>
<gene>
    <name evidence="2" type="ORF">PVAP13_2KG535360</name>
</gene>
<evidence type="ECO:0000256" key="1">
    <source>
        <dbReference type="SAM" id="MobiDB-lite"/>
    </source>
</evidence>
<accession>A0A8T0WC09</accession>
<dbReference type="Proteomes" id="UP000823388">
    <property type="component" value="Chromosome 2K"/>
</dbReference>
<sequence length="111" mass="11449">MRGCGMLTEQAAEVVSGRSRTGRRQPAGSASPPRGQRRPAPVGAAGVEGGGRRRARAAAGGNAARPHARAQGWSRGGTGGVPRARVPSSRQRRGHCPMYLVGGNQQDSRVA</sequence>